<dbReference type="SUPFAM" id="SSF52777">
    <property type="entry name" value="CoA-dependent acyltransferases"/>
    <property type="match status" value="2"/>
</dbReference>
<dbReference type="Pfam" id="PF13193">
    <property type="entry name" value="AMP-binding_C"/>
    <property type="match status" value="1"/>
</dbReference>
<dbReference type="InterPro" id="IPR006162">
    <property type="entry name" value="Ppantetheine_attach_site"/>
</dbReference>
<dbReference type="Pfam" id="PF00550">
    <property type="entry name" value="PP-binding"/>
    <property type="match status" value="1"/>
</dbReference>
<dbReference type="PROSITE" id="PS00012">
    <property type="entry name" value="PHOSPHOPANTETHEINE"/>
    <property type="match status" value="1"/>
</dbReference>
<evidence type="ECO:0000256" key="3">
    <source>
        <dbReference type="ARBA" id="ARBA00022553"/>
    </source>
</evidence>
<dbReference type="PANTHER" id="PTHR45527:SF1">
    <property type="entry name" value="FATTY ACID SYNTHASE"/>
    <property type="match status" value="1"/>
</dbReference>
<gene>
    <name evidence="5" type="ORF">Rhe02_42470</name>
</gene>
<evidence type="ECO:0000256" key="1">
    <source>
        <dbReference type="ARBA" id="ARBA00001957"/>
    </source>
</evidence>
<dbReference type="InterPro" id="IPR036736">
    <property type="entry name" value="ACP-like_sf"/>
</dbReference>
<dbReference type="RefSeq" id="WP_203910004.1">
    <property type="nucleotide sequence ID" value="NZ_BONY01000025.1"/>
</dbReference>
<keyword evidence="6" id="KW-1185">Reference proteome</keyword>
<reference evidence="5" key="1">
    <citation type="submission" date="2021-01" db="EMBL/GenBank/DDBJ databases">
        <title>Whole genome shotgun sequence of Rhizocola hellebori NBRC 109834.</title>
        <authorList>
            <person name="Komaki H."/>
            <person name="Tamura T."/>
        </authorList>
    </citation>
    <scope>NUCLEOTIDE SEQUENCE</scope>
    <source>
        <strain evidence="5">NBRC 109834</strain>
    </source>
</reference>
<dbReference type="PROSITE" id="PS50075">
    <property type="entry name" value="CARRIER"/>
    <property type="match status" value="1"/>
</dbReference>
<keyword evidence="2" id="KW-0596">Phosphopantetheine</keyword>
<dbReference type="Gene3D" id="3.30.559.10">
    <property type="entry name" value="Chloramphenicol acetyltransferase-like domain"/>
    <property type="match status" value="1"/>
</dbReference>
<dbReference type="SUPFAM" id="SSF47336">
    <property type="entry name" value="ACP-like"/>
    <property type="match status" value="1"/>
</dbReference>
<dbReference type="Pfam" id="PF00668">
    <property type="entry name" value="Condensation"/>
    <property type="match status" value="1"/>
</dbReference>
<dbReference type="Proteomes" id="UP000612899">
    <property type="component" value="Unassembled WGS sequence"/>
</dbReference>
<dbReference type="InterPro" id="IPR000873">
    <property type="entry name" value="AMP-dep_synth/lig_dom"/>
</dbReference>
<dbReference type="InterPro" id="IPR045851">
    <property type="entry name" value="AMP-bd_C_sf"/>
</dbReference>
<dbReference type="Gene3D" id="3.40.50.12780">
    <property type="entry name" value="N-terminal domain of ligase-like"/>
    <property type="match status" value="1"/>
</dbReference>
<dbReference type="PROSITE" id="PS00455">
    <property type="entry name" value="AMP_BINDING"/>
    <property type="match status" value="1"/>
</dbReference>
<dbReference type="AlphaFoldDB" id="A0A8J3Q937"/>
<dbReference type="GO" id="GO:0031177">
    <property type="term" value="F:phosphopantetheine binding"/>
    <property type="evidence" value="ECO:0007669"/>
    <property type="project" value="TreeGrafter"/>
</dbReference>
<proteinExistence type="predicted"/>
<dbReference type="InterPro" id="IPR009081">
    <property type="entry name" value="PP-bd_ACP"/>
</dbReference>
<organism evidence="5 6">
    <name type="scientific">Rhizocola hellebori</name>
    <dbReference type="NCBI Taxonomy" id="1392758"/>
    <lineage>
        <taxon>Bacteria</taxon>
        <taxon>Bacillati</taxon>
        <taxon>Actinomycetota</taxon>
        <taxon>Actinomycetes</taxon>
        <taxon>Micromonosporales</taxon>
        <taxon>Micromonosporaceae</taxon>
        <taxon>Rhizocola</taxon>
    </lineage>
</organism>
<protein>
    <recommendedName>
        <fullName evidence="4">Carrier domain-containing protein</fullName>
    </recommendedName>
</protein>
<dbReference type="GO" id="GO:0044550">
    <property type="term" value="P:secondary metabolite biosynthetic process"/>
    <property type="evidence" value="ECO:0007669"/>
    <property type="project" value="TreeGrafter"/>
</dbReference>
<dbReference type="Pfam" id="PF00501">
    <property type="entry name" value="AMP-binding"/>
    <property type="match status" value="2"/>
</dbReference>
<dbReference type="GO" id="GO:0043041">
    <property type="term" value="P:amino acid activation for nonribosomal peptide biosynthetic process"/>
    <property type="evidence" value="ECO:0007669"/>
    <property type="project" value="TreeGrafter"/>
</dbReference>
<dbReference type="InterPro" id="IPR001242">
    <property type="entry name" value="Condensation_dom"/>
</dbReference>
<sequence length="929" mass="99407">MPALLSARAAAEPDHVALLVDGEHRLTAAQWQARASAAAQDLTAQGVHHGDRVGLVFSSWIDYAIAFVAVTSIGAVAVPLSASLPPARVREALAHCGARLTLRSVPATGSSRPLGLAVSPGELAQIIYTSGTTGTPKGVSATHANLTFGLGRLEHSRYFLHAFPLGTNAAQTMLMTALVARPTSIVQSRFDAPGFARLVSGFGVSSIFLVPAMAVALLDGGHPLDEVELIASSAAPLPPAVAQRLSAAYPEATLINTYTSTEAAPAFTTMIYDPSRPDAIGRPSGDIRVDPTGQVWLRSPTKPRSYYGDAMATEATFQDGWVRMGDVGYLDPDGYLYLTDRDADVVKSGAHKVSTLRIEHALYEHPSVVEAAVVGLPHPVMGATLGAAVVTRASFDVRAFLALRLAPHELPTRVLTLDSLPRNDSGKILKRSLRALFEARPRSLPPQTPAELAVAAAWQQLLNVSEIGLADDFFALGGDSLSATRLAALLDVPVSQIFATPTLASLATALPTPASAPAPSARGVGAAGGVELTATQESLLAWMYAGEQTRDAGPISVGIRVRDGFDADRFGWALGEVVRGHEALRMVFDGRTPRILEHCPPEVTVTEAGGVQEGAQLLRSDREGRFDLRNGPLVRSAVVRLGEEDHLIGLAVHHLVFDGASMGVLLHELGLAYSGSPLRPRGDYREYVTWTRQQWRGNLPYWESTLDGAPSHLDPFRGRQVAKRMRSAQLELDLGEAKPLRDKAARHGATMFMALAAAWSAVLTRASGLTDIVLLTPVPGRAKPGSEALIGCLVQSMLLRVDTGDDPGFPDLLARVRRAALGGLDHQFHPFATFYDRHPGASFLRVENWAGQAHLPGLVSEQFDLPRALDAEWPTPDGGPDLQAPELAVVEQPDGRLTAWLLWNDYAFDRSTMESIARMLTDYVGKELR</sequence>
<dbReference type="GO" id="GO:0005737">
    <property type="term" value="C:cytoplasm"/>
    <property type="evidence" value="ECO:0007669"/>
    <property type="project" value="TreeGrafter"/>
</dbReference>
<name>A0A8J3Q937_9ACTN</name>
<dbReference type="EMBL" id="BONY01000025">
    <property type="protein sequence ID" value="GIH06180.1"/>
    <property type="molecule type" value="Genomic_DNA"/>
</dbReference>
<dbReference type="PANTHER" id="PTHR45527">
    <property type="entry name" value="NONRIBOSOMAL PEPTIDE SYNTHETASE"/>
    <property type="match status" value="1"/>
</dbReference>
<dbReference type="GO" id="GO:0003824">
    <property type="term" value="F:catalytic activity"/>
    <property type="evidence" value="ECO:0007669"/>
    <property type="project" value="InterPro"/>
</dbReference>
<dbReference type="InterPro" id="IPR023213">
    <property type="entry name" value="CAT-like_dom_sf"/>
</dbReference>
<dbReference type="Gene3D" id="1.10.1200.10">
    <property type="entry name" value="ACP-like"/>
    <property type="match status" value="1"/>
</dbReference>
<keyword evidence="3" id="KW-0597">Phosphoprotein</keyword>
<feature type="domain" description="Carrier" evidence="4">
    <location>
        <begin position="445"/>
        <end position="524"/>
    </location>
</feature>
<comment type="caution">
    <text evidence="5">The sequence shown here is derived from an EMBL/GenBank/DDBJ whole genome shotgun (WGS) entry which is preliminary data.</text>
</comment>
<dbReference type="Gene3D" id="3.30.559.30">
    <property type="entry name" value="Nonribosomal peptide synthetase, condensation domain"/>
    <property type="match status" value="1"/>
</dbReference>
<accession>A0A8J3Q937</accession>
<dbReference type="InterPro" id="IPR020845">
    <property type="entry name" value="AMP-binding_CS"/>
</dbReference>
<evidence type="ECO:0000256" key="2">
    <source>
        <dbReference type="ARBA" id="ARBA00022450"/>
    </source>
</evidence>
<comment type="cofactor">
    <cofactor evidence="1">
        <name>pantetheine 4'-phosphate</name>
        <dbReference type="ChEBI" id="CHEBI:47942"/>
    </cofactor>
</comment>
<dbReference type="Gene3D" id="3.30.300.30">
    <property type="match status" value="1"/>
</dbReference>
<dbReference type="GO" id="GO:0008610">
    <property type="term" value="P:lipid biosynthetic process"/>
    <property type="evidence" value="ECO:0007669"/>
    <property type="project" value="UniProtKB-ARBA"/>
</dbReference>
<evidence type="ECO:0000313" key="5">
    <source>
        <dbReference type="EMBL" id="GIH06180.1"/>
    </source>
</evidence>
<dbReference type="SUPFAM" id="SSF56801">
    <property type="entry name" value="Acetyl-CoA synthetase-like"/>
    <property type="match status" value="1"/>
</dbReference>
<dbReference type="InterPro" id="IPR025110">
    <property type="entry name" value="AMP-bd_C"/>
</dbReference>
<dbReference type="InterPro" id="IPR042099">
    <property type="entry name" value="ANL_N_sf"/>
</dbReference>
<evidence type="ECO:0000259" key="4">
    <source>
        <dbReference type="PROSITE" id="PS50075"/>
    </source>
</evidence>
<evidence type="ECO:0000313" key="6">
    <source>
        <dbReference type="Proteomes" id="UP000612899"/>
    </source>
</evidence>